<sequence length="221" mass="25926">METTHKNKKNKNAERLVKALRLQLVASKKSGGSPIVIQYKDEIEAILNKDRLILNSKSYIDSTASLLRKKEFGCSQEKSEINNEKEIPYKPSKIDRKYKNKCEINEVEDNQDRKKLKNNKTNLENTIQRLLEQQEVRQIESEKRREDQRAELFQMKQQNDFMLFNLLNNLTNCLSSLYRGSSEDNLPQFFTPSTPLPQFNNRETSMVYQNNIDDTSNDVEE</sequence>
<feature type="coiled-coil region" evidence="1">
    <location>
        <begin position="106"/>
        <end position="151"/>
    </location>
</feature>
<dbReference type="Proteomes" id="UP000615446">
    <property type="component" value="Unassembled WGS sequence"/>
</dbReference>
<protein>
    <submittedName>
        <fullName evidence="2">Uncharacterized protein</fullName>
    </submittedName>
</protein>
<name>A0A8H3R5L1_9GLOM</name>
<evidence type="ECO:0000313" key="3">
    <source>
        <dbReference type="Proteomes" id="UP000615446"/>
    </source>
</evidence>
<gene>
    <name evidence="2" type="ORF">RCL2_003125100</name>
</gene>
<dbReference type="EMBL" id="BLAL01000357">
    <property type="protein sequence ID" value="GET04961.1"/>
    <property type="molecule type" value="Genomic_DNA"/>
</dbReference>
<evidence type="ECO:0000256" key="1">
    <source>
        <dbReference type="SAM" id="Coils"/>
    </source>
</evidence>
<proteinExistence type="predicted"/>
<comment type="caution">
    <text evidence="2">The sequence shown here is derived from an EMBL/GenBank/DDBJ whole genome shotgun (WGS) entry which is preliminary data.</text>
</comment>
<evidence type="ECO:0000313" key="2">
    <source>
        <dbReference type="EMBL" id="GET04961.1"/>
    </source>
</evidence>
<keyword evidence="1" id="KW-0175">Coiled coil</keyword>
<organism evidence="2 3">
    <name type="scientific">Rhizophagus clarus</name>
    <dbReference type="NCBI Taxonomy" id="94130"/>
    <lineage>
        <taxon>Eukaryota</taxon>
        <taxon>Fungi</taxon>
        <taxon>Fungi incertae sedis</taxon>
        <taxon>Mucoromycota</taxon>
        <taxon>Glomeromycotina</taxon>
        <taxon>Glomeromycetes</taxon>
        <taxon>Glomerales</taxon>
        <taxon>Glomeraceae</taxon>
        <taxon>Rhizophagus</taxon>
    </lineage>
</organism>
<reference evidence="2" key="1">
    <citation type="submission" date="2019-10" db="EMBL/GenBank/DDBJ databases">
        <title>Conservation and host-specific expression of non-tandemly repeated heterogenous ribosome RNA gene in arbuscular mycorrhizal fungi.</title>
        <authorList>
            <person name="Maeda T."/>
            <person name="Kobayashi Y."/>
            <person name="Nakagawa T."/>
            <person name="Ezawa T."/>
            <person name="Yamaguchi K."/>
            <person name="Bino T."/>
            <person name="Nishimoto Y."/>
            <person name="Shigenobu S."/>
            <person name="Kawaguchi M."/>
        </authorList>
    </citation>
    <scope>NUCLEOTIDE SEQUENCE</scope>
    <source>
        <strain evidence="2">HR1</strain>
    </source>
</reference>
<dbReference type="AlphaFoldDB" id="A0A8H3R5L1"/>
<accession>A0A8H3R5L1</accession>